<keyword evidence="6" id="KW-0186">Copper</keyword>
<keyword evidence="6" id="KW-0406">Ion transport</keyword>
<keyword evidence="8" id="KW-1185">Reference proteome</keyword>
<feature type="transmembrane region" description="Helical" evidence="6">
    <location>
        <begin position="79"/>
        <end position="99"/>
    </location>
</feature>
<evidence type="ECO:0000256" key="6">
    <source>
        <dbReference type="RuleBase" id="RU367022"/>
    </source>
</evidence>
<dbReference type="PANTHER" id="PTHR12483">
    <property type="entry name" value="SOLUTE CARRIER FAMILY 31 COPPER TRANSPORTERS"/>
    <property type="match status" value="1"/>
</dbReference>
<gene>
    <name evidence="7" type="ORF">MANES_16G086700v8</name>
</gene>
<evidence type="ECO:0000313" key="7">
    <source>
        <dbReference type="EMBL" id="OAY26936.1"/>
    </source>
</evidence>
<comment type="caution">
    <text evidence="7">The sequence shown here is derived from an EMBL/GenBank/DDBJ whole genome shotgun (WGS) entry which is preliminary data.</text>
</comment>
<dbReference type="GO" id="GO:0005886">
    <property type="term" value="C:plasma membrane"/>
    <property type="evidence" value="ECO:0000318"/>
    <property type="project" value="GO_Central"/>
</dbReference>
<evidence type="ECO:0000256" key="5">
    <source>
        <dbReference type="ARBA" id="ARBA00023136"/>
    </source>
</evidence>
<dbReference type="GO" id="GO:0005375">
    <property type="term" value="F:copper ion transmembrane transporter activity"/>
    <property type="evidence" value="ECO:0000318"/>
    <property type="project" value="GO_Central"/>
</dbReference>
<keyword evidence="3 6" id="KW-0187">Copper transport</keyword>
<evidence type="ECO:0000256" key="1">
    <source>
        <dbReference type="ARBA" id="ARBA00006921"/>
    </source>
</evidence>
<evidence type="ECO:0000256" key="4">
    <source>
        <dbReference type="ARBA" id="ARBA00022989"/>
    </source>
</evidence>
<dbReference type="OMA" id="SQQTACG"/>
<keyword evidence="2 6" id="KW-0812">Transmembrane</keyword>
<reference evidence="8" key="1">
    <citation type="journal article" date="2016" name="Nat. Biotechnol.">
        <title>Sequencing wild and cultivated cassava and related species reveals extensive interspecific hybridization and genetic diversity.</title>
        <authorList>
            <person name="Bredeson J.V."/>
            <person name="Lyons J.B."/>
            <person name="Prochnik S.E."/>
            <person name="Wu G.A."/>
            <person name="Ha C.M."/>
            <person name="Edsinger-Gonzales E."/>
            <person name="Grimwood J."/>
            <person name="Schmutz J."/>
            <person name="Rabbi I.Y."/>
            <person name="Egesi C."/>
            <person name="Nauluvula P."/>
            <person name="Lebot V."/>
            <person name="Ndunguru J."/>
            <person name="Mkamilo G."/>
            <person name="Bart R.S."/>
            <person name="Setter T.L."/>
            <person name="Gleadow R.M."/>
            <person name="Kulakow P."/>
            <person name="Ferguson M.E."/>
            <person name="Rounsley S."/>
            <person name="Rokhsar D.S."/>
        </authorList>
    </citation>
    <scope>NUCLEOTIDE SEQUENCE [LARGE SCALE GENOMIC DNA]</scope>
    <source>
        <strain evidence="8">cv. AM560-2</strain>
    </source>
</reference>
<accession>A0A2C9UAY6</accession>
<evidence type="ECO:0000256" key="3">
    <source>
        <dbReference type="ARBA" id="ARBA00022796"/>
    </source>
</evidence>
<evidence type="ECO:0000256" key="2">
    <source>
        <dbReference type="ARBA" id="ARBA00022692"/>
    </source>
</evidence>
<dbReference type="Pfam" id="PF04145">
    <property type="entry name" value="Ctr"/>
    <property type="match status" value="1"/>
</dbReference>
<comment type="subcellular location">
    <subcellularLocation>
        <location evidence="6">Membrane</location>
        <topology evidence="6">Multi-pass membrane protein</topology>
    </subcellularLocation>
</comment>
<organism evidence="7 8">
    <name type="scientific">Manihot esculenta</name>
    <name type="common">Cassava</name>
    <name type="synonym">Jatropha manihot</name>
    <dbReference type="NCBI Taxonomy" id="3983"/>
    <lineage>
        <taxon>Eukaryota</taxon>
        <taxon>Viridiplantae</taxon>
        <taxon>Streptophyta</taxon>
        <taxon>Embryophyta</taxon>
        <taxon>Tracheophyta</taxon>
        <taxon>Spermatophyta</taxon>
        <taxon>Magnoliopsida</taxon>
        <taxon>eudicotyledons</taxon>
        <taxon>Gunneridae</taxon>
        <taxon>Pentapetalae</taxon>
        <taxon>rosids</taxon>
        <taxon>fabids</taxon>
        <taxon>Malpighiales</taxon>
        <taxon>Euphorbiaceae</taxon>
        <taxon>Crotonoideae</taxon>
        <taxon>Manihoteae</taxon>
        <taxon>Manihot</taxon>
    </lineage>
</organism>
<dbReference type="Proteomes" id="UP000091857">
    <property type="component" value="Chromosome 16"/>
</dbReference>
<dbReference type="Gramene" id="Manes.16G086700.1.v8.1">
    <property type="protein sequence ID" value="Manes.16G086700.1.v8.1.CDS.1"/>
    <property type="gene ID" value="Manes.16G086700.v8.1"/>
</dbReference>
<keyword evidence="5 6" id="KW-0472">Membrane</keyword>
<comment type="similarity">
    <text evidence="1 6">Belongs to the copper transporter (Ctr) (TC 1.A.56) family. SLC31A subfamily.</text>
</comment>
<dbReference type="PANTHER" id="PTHR12483:SF92">
    <property type="entry name" value="COPPER TRANSPORT PROTEIN"/>
    <property type="match status" value="1"/>
</dbReference>
<keyword evidence="4 6" id="KW-1133">Transmembrane helix</keyword>
<feature type="transmembrane region" description="Helical" evidence="6">
    <location>
        <begin position="105"/>
        <end position="124"/>
    </location>
</feature>
<dbReference type="InterPro" id="IPR007274">
    <property type="entry name" value="Cop_transporter"/>
</dbReference>
<dbReference type="OrthoDB" id="73901at2759"/>
<sequence>MMHMTFYWSREVTLLVNSWRTQTWLAYSLTLLVCVVASALYQLLENLRIRLRVKVIAATSGSAQEPLLQPKTGRGKWSAARLAGAVLFGVNSAIGYLLMLAVMSFNGGVFVAIVLGLVIGYLLFRSEDENLTVSENPCACA</sequence>
<dbReference type="AlphaFoldDB" id="A0A2C9UAY6"/>
<dbReference type="STRING" id="3983.A0A2C9UAY6"/>
<proteinExistence type="inferred from homology"/>
<name>A0A2C9UAY6_MANES</name>
<dbReference type="EMBL" id="CM004402">
    <property type="protein sequence ID" value="OAY26936.1"/>
    <property type="molecule type" value="Genomic_DNA"/>
</dbReference>
<evidence type="ECO:0000313" key="8">
    <source>
        <dbReference type="Proteomes" id="UP000091857"/>
    </source>
</evidence>
<feature type="transmembrane region" description="Helical" evidence="6">
    <location>
        <begin position="24"/>
        <end position="44"/>
    </location>
</feature>
<protein>
    <recommendedName>
        <fullName evidence="6">Copper transport protein</fullName>
    </recommendedName>
</protein>
<keyword evidence="6" id="KW-0813">Transport</keyword>